<gene>
    <name evidence="2" type="ORF">ACFQJ9_06495</name>
</gene>
<protein>
    <submittedName>
        <fullName evidence="2">DUF63 family protein</fullName>
    </submittedName>
</protein>
<feature type="transmembrane region" description="Helical" evidence="1">
    <location>
        <begin position="351"/>
        <end position="368"/>
    </location>
</feature>
<keyword evidence="1" id="KW-1133">Transmembrane helix</keyword>
<accession>A0ABD5Z1J9</accession>
<feature type="transmembrane region" description="Helical" evidence="1">
    <location>
        <begin position="91"/>
        <end position="108"/>
    </location>
</feature>
<evidence type="ECO:0000256" key="1">
    <source>
        <dbReference type="SAM" id="Phobius"/>
    </source>
</evidence>
<dbReference type="PANTHER" id="PTHR40700:SF1">
    <property type="entry name" value="DUF63 DOMAIN-CONTAINING PROTEIN"/>
    <property type="match status" value="1"/>
</dbReference>
<evidence type="ECO:0000313" key="3">
    <source>
        <dbReference type="Proteomes" id="UP001596447"/>
    </source>
</evidence>
<keyword evidence="1" id="KW-0472">Membrane</keyword>
<dbReference type="Pfam" id="PF01889">
    <property type="entry name" value="DUF63"/>
    <property type="match status" value="1"/>
</dbReference>
<name>A0ABD5Z1J9_9EURY</name>
<reference evidence="2 3" key="1">
    <citation type="journal article" date="2019" name="Int. J. Syst. Evol. Microbiol.">
        <title>The Global Catalogue of Microorganisms (GCM) 10K type strain sequencing project: providing services to taxonomists for standard genome sequencing and annotation.</title>
        <authorList>
            <consortium name="The Broad Institute Genomics Platform"/>
            <consortium name="The Broad Institute Genome Sequencing Center for Infectious Disease"/>
            <person name="Wu L."/>
            <person name="Ma J."/>
        </authorList>
    </citation>
    <scope>NUCLEOTIDE SEQUENCE [LARGE SCALE GENOMIC DNA]</scope>
    <source>
        <strain evidence="2 3">XZGYJ-43</strain>
    </source>
</reference>
<evidence type="ECO:0000313" key="2">
    <source>
        <dbReference type="EMBL" id="MFC7199066.1"/>
    </source>
</evidence>
<organism evidence="2 3">
    <name type="scientific">Halospeciosus flavus</name>
    <dbReference type="NCBI Taxonomy" id="3032283"/>
    <lineage>
        <taxon>Archaea</taxon>
        <taxon>Methanobacteriati</taxon>
        <taxon>Methanobacteriota</taxon>
        <taxon>Stenosarchaea group</taxon>
        <taxon>Halobacteria</taxon>
        <taxon>Halobacteriales</taxon>
        <taxon>Halobacteriaceae</taxon>
        <taxon>Halospeciosus</taxon>
    </lineage>
</organism>
<sequence length="378" mass="40729">MTFPETDAEKTWAGAVGAALLALVGGSLLFPRTVYAGFVWQYFWGPVYADAHSAYCAAYRGGTIELLQSAAACRGAAGVVAYPGYTAVSEVGYALTLIVAVTGIVFLLRRLDVGDSLSMLYALFPFMLFGGALRVVEDANDTVPAGVDPFVQYPLNALIISPLIYFTVFAITLVSLVASVFVARRDLVSGVDSYERPLFAAGSAALLLTVGYLSYLSATTTYVEFHPLITVVSLVGATLATGIVWWLTTRYTPEVHLGTEKGGALIIWGHAVDGVSNYVGIDWAAELGLRADLVPKHPVNRAVIGFARDVTPMWLQHYIGVSWSFMLLKLVAATFVVWLFNDEMFEENPRYTVLLLVAVLAVGLGPGTRDMLRATFGV</sequence>
<dbReference type="RefSeq" id="WP_279529013.1">
    <property type="nucleotide sequence ID" value="NZ_CP122312.1"/>
</dbReference>
<dbReference type="PANTHER" id="PTHR40700">
    <property type="entry name" value="HYPOTHETICAL MEMBRANE PROTEIN, CONSERVED, DUF63 FAMILY"/>
    <property type="match status" value="1"/>
</dbReference>
<keyword evidence="1" id="KW-0812">Transmembrane</keyword>
<dbReference type="InterPro" id="IPR002749">
    <property type="entry name" value="DUF63"/>
</dbReference>
<dbReference type="AlphaFoldDB" id="A0ABD5Z1J9"/>
<dbReference type="EMBL" id="JBHTAR010000011">
    <property type="protein sequence ID" value="MFC7199066.1"/>
    <property type="molecule type" value="Genomic_DNA"/>
</dbReference>
<feature type="transmembrane region" description="Helical" evidence="1">
    <location>
        <begin position="194"/>
        <end position="215"/>
    </location>
</feature>
<feature type="transmembrane region" description="Helical" evidence="1">
    <location>
        <begin position="227"/>
        <end position="247"/>
    </location>
</feature>
<proteinExistence type="predicted"/>
<feature type="transmembrane region" description="Helical" evidence="1">
    <location>
        <begin position="12"/>
        <end position="30"/>
    </location>
</feature>
<comment type="caution">
    <text evidence="2">The sequence shown here is derived from an EMBL/GenBank/DDBJ whole genome shotgun (WGS) entry which is preliminary data.</text>
</comment>
<feature type="transmembrane region" description="Helical" evidence="1">
    <location>
        <begin position="120"/>
        <end position="136"/>
    </location>
</feature>
<feature type="transmembrane region" description="Helical" evidence="1">
    <location>
        <begin position="318"/>
        <end position="339"/>
    </location>
</feature>
<keyword evidence="3" id="KW-1185">Reference proteome</keyword>
<feature type="transmembrane region" description="Helical" evidence="1">
    <location>
        <begin position="156"/>
        <end position="182"/>
    </location>
</feature>
<dbReference type="Proteomes" id="UP001596447">
    <property type="component" value="Unassembled WGS sequence"/>
</dbReference>